<organism evidence="1 2">
    <name type="scientific">Mangrovactinospora gilvigrisea</name>
    <dbReference type="NCBI Taxonomy" id="1428644"/>
    <lineage>
        <taxon>Bacteria</taxon>
        <taxon>Bacillati</taxon>
        <taxon>Actinomycetota</taxon>
        <taxon>Actinomycetes</taxon>
        <taxon>Kitasatosporales</taxon>
        <taxon>Streptomycetaceae</taxon>
        <taxon>Mangrovactinospora</taxon>
    </lineage>
</organism>
<comment type="caution">
    <text evidence="1">The sequence shown here is derived from an EMBL/GenBank/DDBJ whole genome shotgun (WGS) entry which is preliminary data.</text>
</comment>
<dbReference type="EMBL" id="MLCF01000002">
    <property type="protein sequence ID" value="OIV39326.1"/>
    <property type="molecule type" value="Genomic_DNA"/>
</dbReference>
<gene>
    <name evidence="1" type="ORF">BIV57_00305</name>
</gene>
<dbReference type="Proteomes" id="UP000243342">
    <property type="component" value="Unassembled WGS sequence"/>
</dbReference>
<evidence type="ECO:0000313" key="2">
    <source>
        <dbReference type="Proteomes" id="UP000243342"/>
    </source>
</evidence>
<sequence length="68" mass="7838">MRAQNRLVTDAAFNDGRVAFRRPRSPFDAASMRFEHFLPYAWITAYQQADRPAATGFPLWLAEHAAQR</sequence>
<accession>A0A1J7BL02</accession>
<name>A0A1J7BL02_9ACTN</name>
<evidence type="ECO:0000313" key="1">
    <source>
        <dbReference type="EMBL" id="OIV39326.1"/>
    </source>
</evidence>
<dbReference type="STRING" id="1428644.BIV57_00305"/>
<proteinExistence type="predicted"/>
<reference evidence="1 2" key="1">
    <citation type="submission" date="2016-10" db="EMBL/GenBank/DDBJ databases">
        <title>Genome sequence of Streptomyces gilvigriseus MUSC 26.</title>
        <authorList>
            <person name="Lee L.-H."/>
            <person name="Ser H.-L."/>
        </authorList>
    </citation>
    <scope>NUCLEOTIDE SEQUENCE [LARGE SCALE GENOMIC DNA]</scope>
    <source>
        <strain evidence="1 2">MUSC 26</strain>
    </source>
</reference>
<protein>
    <submittedName>
        <fullName evidence="1">Uncharacterized protein</fullName>
    </submittedName>
</protein>
<dbReference type="RefSeq" id="WP_071654525.1">
    <property type="nucleotide sequence ID" value="NZ_MLCF01000002.1"/>
</dbReference>
<keyword evidence="2" id="KW-1185">Reference proteome</keyword>
<dbReference type="AlphaFoldDB" id="A0A1J7BL02"/>